<sequence>MIPQKIGMILSNPLALTETTTAVSNDTKANIQFSLAIFTPVPASDKPISMMTGPITTGGNKRSRNLTPCHLTSALIKK</sequence>
<dbReference type="AlphaFoldDB" id="A0A645G9H0"/>
<accession>A0A645G9H0</accession>
<reference evidence="1" key="1">
    <citation type="submission" date="2019-08" db="EMBL/GenBank/DDBJ databases">
        <authorList>
            <person name="Kucharzyk K."/>
            <person name="Murdoch R.W."/>
            <person name="Higgins S."/>
            <person name="Loffler F."/>
        </authorList>
    </citation>
    <scope>NUCLEOTIDE SEQUENCE</scope>
</reference>
<dbReference type="EMBL" id="VSSQ01072106">
    <property type="protein sequence ID" value="MPN23551.1"/>
    <property type="molecule type" value="Genomic_DNA"/>
</dbReference>
<organism evidence="1">
    <name type="scientific">bioreactor metagenome</name>
    <dbReference type="NCBI Taxonomy" id="1076179"/>
    <lineage>
        <taxon>unclassified sequences</taxon>
        <taxon>metagenomes</taxon>
        <taxon>ecological metagenomes</taxon>
    </lineage>
</organism>
<evidence type="ECO:0000313" key="1">
    <source>
        <dbReference type="EMBL" id="MPN23551.1"/>
    </source>
</evidence>
<gene>
    <name evidence="1" type="ORF">SDC9_170943</name>
</gene>
<protein>
    <submittedName>
        <fullName evidence="1">Uncharacterized protein</fullName>
    </submittedName>
</protein>
<proteinExistence type="predicted"/>
<comment type="caution">
    <text evidence="1">The sequence shown here is derived from an EMBL/GenBank/DDBJ whole genome shotgun (WGS) entry which is preliminary data.</text>
</comment>
<name>A0A645G9H0_9ZZZZ</name>